<dbReference type="Pfam" id="PF02643">
    <property type="entry name" value="DUF192"/>
    <property type="match status" value="1"/>
</dbReference>
<dbReference type="InterPro" id="IPR038695">
    <property type="entry name" value="Saro_0823-like_sf"/>
</dbReference>
<dbReference type="InterPro" id="IPR003795">
    <property type="entry name" value="DUF192"/>
</dbReference>
<evidence type="ECO:0000313" key="1">
    <source>
        <dbReference type="EMBL" id="OYW99910.1"/>
    </source>
</evidence>
<dbReference type="Gene3D" id="2.60.120.1140">
    <property type="entry name" value="Protein of unknown function DUF192"/>
    <property type="match status" value="1"/>
</dbReference>
<dbReference type="PANTHER" id="PTHR37953:SF1">
    <property type="entry name" value="UPF0127 PROTEIN MJ1496"/>
    <property type="match status" value="1"/>
</dbReference>
<dbReference type="EMBL" id="NCDQ01000355">
    <property type="protein sequence ID" value="OYW99910.1"/>
    <property type="molecule type" value="Genomic_DNA"/>
</dbReference>
<accession>A0A258CWG3</accession>
<gene>
    <name evidence="1" type="ORF">B7Z12_17175</name>
</gene>
<protein>
    <recommendedName>
        <fullName evidence="3">DUF192 domain-containing protein</fullName>
    </recommendedName>
</protein>
<proteinExistence type="predicted"/>
<dbReference type="AlphaFoldDB" id="A0A258CWG3"/>
<organism evidence="1 2">
    <name type="scientific">Caulobacter vibrioides</name>
    <name type="common">Caulobacter crescentus</name>
    <dbReference type="NCBI Taxonomy" id="155892"/>
    <lineage>
        <taxon>Bacteria</taxon>
        <taxon>Pseudomonadati</taxon>
        <taxon>Pseudomonadota</taxon>
        <taxon>Alphaproteobacteria</taxon>
        <taxon>Caulobacterales</taxon>
        <taxon>Caulobacteraceae</taxon>
        <taxon>Caulobacter</taxon>
    </lineage>
</organism>
<reference evidence="1 2" key="1">
    <citation type="submission" date="2017-03" db="EMBL/GenBank/DDBJ databases">
        <title>Lifting the veil on microbial sulfur biogeochemistry in mining wastewaters.</title>
        <authorList>
            <person name="Kantor R.S."/>
            <person name="Colenbrander Nelson T."/>
            <person name="Marshall S."/>
            <person name="Bennett D."/>
            <person name="Apte S."/>
            <person name="Camacho D."/>
            <person name="Thomas B.C."/>
            <person name="Warren L.A."/>
            <person name="Banfield J.F."/>
        </authorList>
    </citation>
    <scope>NUCLEOTIDE SEQUENCE [LARGE SCALE GENOMIC DNA]</scope>
    <source>
        <strain evidence="1">32-67-7</strain>
    </source>
</reference>
<sequence>MSPRSPQATPDFRRVMQEASLARDWLFMRRRVTEIRIERRAVLAGLALAAGAGSSALAATKLETVEVVTSRGRTRFQVEIAATKAEQERGLMFRKSLAPDRGMLFTYKRPQPVAYWMKNTLIPLDILYIQANGRILSIARNARPHDLTPLASGGPVLGVLEIAGGRAAQLGILPGDRVLHRIFPK</sequence>
<evidence type="ECO:0000313" key="2">
    <source>
        <dbReference type="Proteomes" id="UP000215616"/>
    </source>
</evidence>
<comment type="caution">
    <text evidence="1">The sequence shown here is derived from an EMBL/GenBank/DDBJ whole genome shotgun (WGS) entry which is preliminary data.</text>
</comment>
<dbReference type="PANTHER" id="PTHR37953">
    <property type="entry name" value="UPF0127 PROTEIN MJ1496"/>
    <property type="match status" value="1"/>
</dbReference>
<name>A0A258CWG3_CAUVI</name>
<dbReference type="Proteomes" id="UP000215616">
    <property type="component" value="Unassembled WGS sequence"/>
</dbReference>
<evidence type="ECO:0008006" key="3">
    <source>
        <dbReference type="Google" id="ProtNLM"/>
    </source>
</evidence>